<feature type="compositionally biased region" description="Basic and acidic residues" evidence="3">
    <location>
        <begin position="92"/>
        <end position="109"/>
    </location>
</feature>
<accession>A0A7S4UCJ0</accession>
<feature type="compositionally biased region" description="Basic and acidic residues" evidence="3">
    <location>
        <begin position="119"/>
        <end position="129"/>
    </location>
</feature>
<dbReference type="Pfam" id="PF10187">
    <property type="entry name" value="FAM192A_Fyv6_N"/>
    <property type="match status" value="1"/>
</dbReference>
<comment type="subcellular location">
    <subcellularLocation>
        <location evidence="1">Nucleus</location>
    </subcellularLocation>
</comment>
<sequence length="220" mass="24001">MNFVKAETLVQEITADGKVRDIVTARVKTQAERETEQREETLRNLPEFKRDRGEGKGLAEQIQEKEGQAAEEEKAAVKEYNVHTIDEAEYEHYQHLEEREREKSRRLVAEEATEVASFESERKRLRQDAGDAPSQDVLSSIQQQARERAATRARAEPTAAARLRGRITVRARGDAGPGADDPPTQRPSIAAGEARGGPGGATAPAPGGGLLAGYASDSDA</sequence>
<organism evidence="5">
    <name type="scientific">Alexandrium monilatum</name>
    <dbReference type="NCBI Taxonomy" id="311494"/>
    <lineage>
        <taxon>Eukaryota</taxon>
        <taxon>Sar</taxon>
        <taxon>Alveolata</taxon>
        <taxon>Dinophyceae</taxon>
        <taxon>Gonyaulacales</taxon>
        <taxon>Pyrocystaceae</taxon>
        <taxon>Alexandrium</taxon>
    </lineage>
</organism>
<dbReference type="InterPro" id="IPR019331">
    <property type="entry name" value="FAM192A/Fyv6_N"/>
</dbReference>
<gene>
    <name evidence="5" type="ORF">AMON00008_LOCUS10405</name>
</gene>
<reference evidence="5" key="1">
    <citation type="submission" date="2021-01" db="EMBL/GenBank/DDBJ databases">
        <authorList>
            <person name="Corre E."/>
            <person name="Pelletier E."/>
            <person name="Niang G."/>
            <person name="Scheremetjew M."/>
            <person name="Finn R."/>
            <person name="Kale V."/>
            <person name="Holt S."/>
            <person name="Cochrane G."/>
            <person name="Meng A."/>
            <person name="Brown T."/>
            <person name="Cohen L."/>
        </authorList>
    </citation>
    <scope>NUCLEOTIDE SEQUENCE</scope>
    <source>
        <strain evidence="5">CCMP3105</strain>
    </source>
</reference>
<evidence type="ECO:0000313" key="5">
    <source>
        <dbReference type="EMBL" id="CAE4570786.1"/>
    </source>
</evidence>
<evidence type="ECO:0000256" key="2">
    <source>
        <dbReference type="ARBA" id="ARBA00023242"/>
    </source>
</evidence>
<evidence type="ECO:0000256" key="1">
    <source>
        <dbReference type="ARBA" id="ARBA00004123"/>
    </source>
</evidence>
<evidence type="ECO:0000256" key="3">
    <source>
        <dbReference type="SAM" id="MobiDB-lite"/>
    </source>
</evidence>
<feature type="region of interest" description="Disordered" evidence="3">
    <location>
        <begin position="30"/>
        <end position="70"/>
    </location>
</feature>
<feature type="domain" description="FAM192A/Fyv6 N-terminal" evidence="4">
    <location>
        <begin position="25"/>
        <end position="118"/>
    </location>
</feature>
<feature type="compositionally biased region" description="Gly residues" evidence="3">
    <location>
        <begin position="194"/>
        <end position="211"/>
    </location>
</feature>
<dbReference type="AlphaFoldDB" id="A0A7S4UCJ0"/>
<feature type="region of interest" description="Disordered" evidence="3">
    <location>
        <begin position="92"/>
        <end position="220"/>
    </location>
</feature>
<feature type="compositionally biased region" description="Basic and acidic residues" evidence="3">
    <location>
        <begin position="145"/>
        <end position="155"/>
    </location>
</feature>
<dbReference type="EMBL" id="HBNR01015830">
    <property type="protein sequence ID" value="CAE4570786.1"/>
    <property type="molecule type" value="Transcribed_RNA"/>
</dbReference>
<protein>
    <recommendedName>
        <fullName evidence="4">FAM192A/Fyv6 N-terminal domain-containing protein</fullName>
    </recommendedName>
</protein>
<keyword evidence="2" id="KW-0539">Nucleus</keyword>
<name>A0A7S4UCJ0_9DINO</name>
<proteinExistence type="predicted"/>
<evidence type="ECO:0000259" key="4">
    <source>
        <dbReference type="Pfam" id="PF10187"/>
    </source>
</evidence>
<dbReference type="GO" id="GO:0005634">
    <property type="term" value="C:nucleus"/>
    <property type="evidence" value="ECO:0007669"/>
    <property type="project" value="UniProtKB-SubCell"/>
</dbReference>